<evidence type="ECO:0000313" key="3">
    <source>
        <dbReference type="EMBL" id="GAA1386083.1"/>
    </source>
</evidence>
<dbReference type="EMBL" id="BAAAKJ010000042">
    <property type="protein sequence ID" value="GAA1386083.1"/>
    <property type="molecule type" value="Genomic_DNA"/>
</dbReference>
<keyword evidence="2" id="KW-0812">Transmembrane</keyword>
<keyword evidence="4" id="KW-1185">Reference proteome</keyword>
<sequence length="218" mass="22980">MTTEHFTLQGARAAAIAESTGRASIFIGAVSAGLVALGLVVTATEISTAFFAFGLILLSTLSFVGFVTFDRALQSGIEDLQYAQRIARLRAYYFDHAPELTHYLASVRPSRRLAMHGLHGGYTQVFRTVAGMIGVVTAVLTGSAAGLLGTVIAGHSAVAGFVTGGLVGVAALVSLMWFQYVTWGQAGREQLFEEEEQEDPQAGATGTANPRGPDQAQR</sequence>
<keyword evidence="2" id="KW-0472">Membrane</keyword>
<organism evidence="3 4">
    <name type="scientific">Kitasatospora putterlickiae</name>
    <dbReference type="NCBI Taxonomy" id="221725"/>
    <lineage>
        <taxon>Bacteria</taxon>
        <taxon>Bacillati</taxon>
        <taxon>Actinomycetota</taxon>
        <taxon>Actinomycetes</taxon>
        <taxon>Kitasatosporales</taxon>
        <taxon>Streptomycetaceae</taxon>
        <taxon>Kitasatospora</taxon>
    </lineage>
</organism>
<feature type="transmembrane region" description="Helical" evidence="2">
    <location>
        <begin position="129"/>
        <end position="152"/>
    </location>
</feature>
<feature type="transmembrane region" description="Helical" evidence="2">
    <location>
        <begin position="49"/>
        <end position="69"/>
    </location>
</feature>
<proteinExistence type="predicted"/>
<feature type="transmembrane region" description="Helical" evidence="2">
    <location>
        <begin position="21"/>
        <end position="43"/>
    </location>
</feature>
<evidence type="ECO:0000256" key="1">
    <source>
        <dbReference type="SAM" id="MobiDB-lite"/>
    </source>
</evidence>
<protein>
    <submittedName>
        <fullName evidence="3">Uncharacterized protein</fullName>
    </submittedName>
</protein>
<feature type="transmembrane region" description="Helical" evidence="2">
    <location>
        <begin position="158"/>
        <end position="178"/>
    </location>
</feature>
<keyword evidence="2" id="KW-1133">Transmembrane helix</keyword>
<dbReference type="RefSeq" id="WP_344326739.1">
    <property type="nucleotide sequence ID" value="NZ_BAAAKJ010000042.1"/>
</dbReference>
<reference evidence="3 4" key="1">
    <citation type="journal article" date="2019" name="Int. J. Syst. Evol. Microbiol.">
        <title>The Global Catalogue of Microorganisms (GCM) 10K type strain sequencing project: providing services to taxonomists for standard genome sequencing and annotation.</title>
        <authorList>
            <consortium name="The Broad Institute Genomics Platform"/>
            <consortium name="The Broad Institute Genome Sequencing Center for Infectious Disease"/>
            <person name="Wu L."/>
            <person name="Ma J."/>
        </authorList>
    </citation>
    <scope>NUCLEOTIDE SEQUENCE [LARGE SCALE GENOMIC DNA]</scope>
    <source>
        <strain evidence="3 4">JCM 12393</strain>
    </source>
</reference>
<feature type="region of interest" description="Disordered" evidence="1">
    <location>
        <begin position="191"/>
        <end position="218"/>
    </location>
</feature>
<gene>
    <name evidence="3" type="ORF">GCM10009639_09480</name>
</gene>
<evidence type="ECO:0000313" key="4">
    <source>
        <dbReference type="Proteomes" id="UP001499863"/>
    </source>
</evidence>
<accession>A0ABN1XN62</accession>
<name>A0ABN1XN62_9ACTN</name>
<evidence type="ECO:0000256" key="2">
    <source>
        <dbReference type="SAM" id="Phobius"/>
    </source>
</evidence>
<comment type="caution">
    <text evidence="3">The sequence shown here is derived from an EMBL/GenBank/DDBJ whole genome shotgun (WGS) entry which is preliminary data.</text>
</comment>
<dbReference type="Proteomes" id="UP001499863">
    <property type="component" value="Unassembled WGS sequence"/>
</dbReference>